<dbReference type="AlphaFoldDB" id="A0AAU7V9S4"/>
<gene>
    <name evidence="2" type="ORF">SAC06_04385</name>
</gene>
<feature type="transmembrane region" description="Helical" evidence="1">
    <location>
        <begin position="103"/>
        <end position="127"/>
    </location>
</feature>
<dbReference type="InterPro" id="IPR021299">
    <property type="entry name" value="DUF2871"/>
</dbReference>
<sequence>MRTTFLAAASYTLLGLISGLFYRELTRPRDFTGFTQLSVVHTHLLTLGTLVMLLLLVLQRSLQLNTGRLYWWGFGVYNFGLILTAGALWVGGTQTVLGTEPGAAHAGIAGLGHIGLTVGLLLLFIWIGKGVWALTAPAHARTEVAS</sequence>
<name>A0AAU7V9S4_9ACTO</name>
<evidence type="ECO:0000313" key="2">
    <source>
        <dbReference type="EMBL" id="XBW08800.1"/>
    </source>
</evidence>
<dbReference type="Pfam" id="PF11070">
    <property type="entry name" value="DUF2871"/>
    <property type="match status" value="1"/>
</dbReference>
<keyword evidence="1" id="KW-1133">Transmembrane helix</keyword>
<dbReference type="KEGG" id="sapp:SAC06_04385"/>
<keyword evidence="1" id="KW-0472">Membrane</keyword>
<organism evidence="2">
    <name type="scientific">Scrofimicrobium appendicitidis</name>
    <dbReference type="NCBI Taxonomy" id="3079930"/>
    <lineage>
        <taxon>Bacteria</taxon>
        <taxon>Bacillati</taxon>
        <taxon>Actinomycetota</taxon>
        <taxon>Actinomycetes</taxon>
        <taxon>Actinomycetales</taxon>
        <taxon>Actinomycetaceae</taxon>
        <taxon>Scrofimicrobium</taxon>
    </lineage>
</organism>
<reference evidence="2" key="1">
    <citation type="submission" date="2023-11" db="EMBL/GenBank/DDBJ databases">
        <title>Scrofimicrobium hongkongense sp. nov., isolated from a patient with peritonitis.</title>
        <authorList>
            <person name="Lao H.Y."/>
            <person name="Wong A.Y.P."/>
            <person name="Ng T.L."/>
            <person name="Wong R.Y.L."/>
            <person name="Yau M.C.Y."/>
            <person name="Lam J.Y.W."/>
            <person name="Siu G.K.H."/>
        </authorList>
    </citation>
    <scope>NUCLEOTIDE SEQUENCE</scope>
    <source>
        <strain evidence="2">R131</strain>
    </source>
</reference>
<proteinExistence type="predicted"/>
<protein>
    <submittedName>
        <fullName evidence="2">DUF2871 family protein</fullName>
    </submittedName>
</protein>
<evidence type="ECO:0000256" key="1">
    <source>
        <dbReference type="SAM" id="Phobius"/>
    </source>
</evidence>
<feature type="transmembrane region" description="Helical" evidence="1">
    <location>
        <begin position="69"/>
        <end position="91"/>
    </location>
</feature>
<keyword evidence="1" id="KW-0812">Transmembrane</keyword>
<dbReference type="RefSeq" id="WP_350259000.1">
    <property type="nucleotide sequence ID" value="NZ_CP138335.1"/>
</dbReference>
<feature type="transmembrane region" description="Helical" evidence="1">
    <location>
        <begin position="35"/>
        <end position="57"/>
    </location>
</feature>
<dbReference type="EMBL" id="CP138335">
    <property type="protein sequence ID" value="XBW08800.1"/>
    <property type="molecule type" value="Genomic_DNA"/>
</dbReference>
<accession>A0AAU7V9S4</accession>